<dbReference type="PANTHER" id="PTHR12544">
    <property type="entry name" value="GLUTAMINASE"/>
    <property type="match status" value="1"/>
</dbReference>
<dbReference type="HAMAP" id="MF_00313">
    <property type="entry name" value="Glutaminase"/>
    <property type="match status" value="1"/>
</dbReference>
<feature type="domain" description="Glutaminase EF-hand" evidence="10">
    <location>
        <begin position="46"/>
        <end position="136"/>
    </location>
</feature>
<evidence type="ECO:0000256" key="5">
    <source>
        <dbReference type="ARBA" id="ARBA00022801"/>
    </source>
</evidence>
<dbReference type="GeneID" id="107223705"/>
<accession>A0ABM3FLE3</accession>
<evidence type="ECO:0000256" key="7">
    <source>
        <dbReference type="ARBA" id="ARBA00049534"/>
    </source>
</evidence>
<comment type="subunit">
    <text evidence="2">Homotetramer.</text>
</comment>
<evidence type="ECO:0000256" key="2">
    <source>
        <dbReference type="ARBA" id="ARBA00011881"/>
    </source>
</evidence>
<dbReference type="SMART" id="SM00248">
    <property type="entry name" value="ANK"/>
    <property type="match status" value="1"/>
</dbReference>
<comment type="similarity">
    <text evidence="1">Belongs to the glutaminase family.</text>
</comment>
<evidence type="ECO:0000256" key="1">
    <source>
        <dbReference type="ARBA" id="ARBA00011076"/>
    </source>
</evidence>
<keyword evidence="6 8" id="KW-0040">ANK repeat</keyword>
<name>A0ABM3FLE3_NEOLC</name>
<dbReference type="InterPro" id="IPR036770">
    <property type="entry name" value="Ankyrin_rpt-contain_sf"/>
</dbReference>
<keyword evidence="5" id="KW-0378">Hydrolase</keyword>
<evidence type="ECO:0000256" key="4">
    <source>
        <dbReference type="ARBA" id="ARBA00022737"/>
    </source>
</evidence>
<dbReference type="InterPro" id="IPR012338">
    <property type="entry name" value="Beta-lactam/transpept-like"/>
</dbReference>
<sequence length="601" mass="68055">MDDFEVYHYFVENISTTANRLNGEYSFIHDSHYMYARDQDQVRNAEDVLFDMFKNEETGLLPVGKFLAALRSTGLRKNDPRLQELSDNLRKEQLKSGGHEGLSHETQKLDREQFRRIINPNIVLISRAFRHQFIIPDWSGFTKHIEDFYWKCKTNTEGKVASYIPQLARMNPEYWGVSVCTIDGQRFSIGDTSLPFTLQSCSKPLTYAIALERLGQETVHQYVGQEPSGRNFNELVLDYNKKPHNPMINAGAILVCSLLKTLIKPEMTLAEKFDFTMNYFKRLAGGESLSFNNAVFLSEREAADRNYALGFYMREHKCYPDKTNLREIMDFYFQCCAMEANCESMSVMAATLANGGICPITEEKVLKPDSVRDVLSLMHSCGMYDYSGQFAFKVGIPAKSGVSGSLLVVIPNVMGICTWSPPLDPLGNSCRGVQFCEELVTEFNFHSTYYDHRYDNLKHATNKKDPRRHKYETKGLSIVNLLFSAASGDVTAMRRHRLSGMDMTLSDYDGRTALHLAASEGHLDCVEFLIEQCGVPHDPKDRWGNLPINEAQTFGHQQVVEYLRNYAAAHMKDTPNDATGASSDTESDATSTKEPDTSPLP</sequence>
<dbReference type="NCBIfam" id="TIGR03814">
    <property type="entry name" value="Gln_ase"/>
    <property type="match status" value="1"/>
</dbReference>
<dbReference type="EC" id="3.5.1.2" evidence="3"/>
<dbReference type="Pfam" id="PF17959">
    <property type="entry name" value="EF-hand_14"/>
    <property type="match status" value="1"/>
</dbReference>
<evidence type="ECO:0000256" key="8">
    <source>
        <dbReference type="PROSITE-ProRule" id="PRU00023"/>
    </source>
</evidence>
<feature type="region of interest" description="Disordered" evidence="9">
    <location>
        <begin position="573"/>
        <end position="601"/>
    </location>
</feature>
<feature type="compositionally biased region" description="Low complexity" evidence="9">
    <location>
        <begin position="577"/>
        <end position="590"/>
    </location>
</feature>
<dbReference type="PROSITE" id="PS50297">
    <property type="entry name" value="ANK_REP_REGION"/>
    <property type="match status" value="1"/>
</dbReference>
<evidence type="ECO:0000313" key="11">
    <source>
        <dbReference type="Proteomes" id="UP000829291"/>
    </source>
</evidence>
<dbReference type="Pfam" id="PF04960">
    <property type="entry name" value="Glutaminase"/>
    <property type="match status" value="1"/>
</dbReference>
<evidence type="ECO:0000256" key="3">
    <source>
        <dbReference type="ARBA" id="ARBA00012918"/>
    </source>
</evidence>
<keyword evidence="11" id="KW-1185">Reference proteome</keyword>
<dbReference type="RefSeq" id="XP_046588846.1">
    <property type="nucleotide sequence ID" value="XM_046732890.1"/>
</dbReference>
<organism evidence="11 12">
    <name type="scientific">Neodiprion lecontei</name>
    <name type="common">Redheaded pine sawfly</name>
    <dbReference type="NCBI Taxonomy" id="441921"/>
    <lineage>
        <taxon>Eukaryota</taxon>
        <taxon>Metazoa</taxon>
        <taxon>Ecdysozoa</taxon>
        <taxon>Arthropoda</taxon>
        <taxon>Hexapoda</taxon>
        <taxon>Insecta</taxon>
        <taxon>Pterygota</taxon>
        <taxon>Neoptera</taxon>
        <taxon>Endopterygota</taxon>
        <taxon>Hymenoptera</taxon>
        <taxon>Tenthredinoidea</taxon>
        <taxon>Diprionidae</taxon>
        <taxon>Diprioninae</taxon>
        <taxon>Neodiprion</taxon>
    </lineage>
</organism>
<keyword evidence="4" id="KW-0677">Repeat</keyword>
<dbReference type="PANTHER" id="PTHR12544:SF29">
    <property type="entry name" value="GLUTAMINASE"/>
    <property type="match status" value="1"/>
</dbReference>
<dbReference type="Gene3D" id="1.25.40.20">
    <property type="entry name" value="Ankyrin repeat-containing domain"/>
    <property type="match status" value="1"/>
</dbReference>
<dbReference type="Proteomes" id="UP000829291">
    <property type="component" value="Chromosome 2"/>
</dbReference>
<evidence type="ECO:0000256" key="9">
    <source>
        <dbReference type="SAM" id="MobiDB-lite"/>
    </source>
</evidence>
<proteinExistence type="inferred from homology"/>
<dbReference type="InterPro" id="IPR015868">
    <property type="entry name" value="Glutaminase"/>
</dbReference>
<evidence type="ECO:0000313" key="12">
    <source>
        <dbReference type="RefSeq" id="XP_046588846.1"/>
    </source>
</evidence>
<evidence type="ECO:0000256" key="6">
    <source>
        <dbReference type="ARBA" id="ARBA00023043"/>
    </source>
</evidence>
<feature type="compositionally biased region" description="Basic and acidic residues" evidence="9">
    <location>
        <begin position="591"/>
        <end position="601"/>
    </location>
</feature>
<reference evidence="12" key="1">
    <citation type="submission" date="2025-08" db="UniProtKB">
        <authorList>
            <consortium name="RefSeq"/>
        </authorList>
    </citation>
    <scope>IDENTIFICATION</scope>
    <source>
        <tissue evidence="12">Thorax and Abdomen</tissue>
    </source>
</reference>
<dbReference type="Gene3D" id="3.40.710.10">
    <property type="entry name" value="DD-peptidase/beta-lactamase superfamily"/>
    <property type="match status" value="1"/>
</dbReference>
<dbReference type="PROSITE" id="PS50088">
    <property type="entry name" value="ANK_REPEAT"/>
    <property type="match status" value="1"/>
</dbReference>
<feature type="repeat" description="ANK" evidence="8">
    <location>
        <begin position="509"/>
        <end position="531"/>
    </location>
</feature>
<gene>
    <name evidence="12" type="primary">LOC107223705</name>
</gene>
<protein>
    <recommendedName>
        <fullName evidence="3">glutaminase</fullName>
        <ecNumber evidence="3">3.5.1.2</ecNumber>
    </recommendedName>
</protein>
<dbReference type="Gene3D" id="1.10.238.210">
    <property type="match status" value="1"/>
</dbReference>
<evidence type="ECO:0000259" key="10">
    <source>
        <dbReference type="Pfam" id="PF17959"/>
    </source>
</evidence>
<dbReference type="InterPro" id="IPR002110">
    <property type="entry name" value="Ankyrin_rpt"/>
</dbReference>
<dbReference type="SUPFAM" id="SSF56601">
    <property type="entry name" value="beta-lactamase/transpeptidase-like"/>
    <property type="match status" value="1"/>
</dbReference>
<dbReference type="SUPFAM" id="SSF48403">
    <property type="entry name" value="Ankyrin repeat"/>
    <property type="match status" value="1"/>
</dbReference>
<dbReference type="Pfam" id="PF12796">
    <property type="entry name" value="Ank_2"/>
    <property type="match status" value="1"/>
</dbReference>
<comment type="catalytic activity">
    <reaction evidence="7">
        <text>L-glutamine + H2O = L-glutamate + NH4(+)</text>
        <dbReference type="Rhea" id="RHEA:15889"/>
        <dbReference type="ChEBI" id="CHEBI:15377"/>
        <dbReference type="ChEBI" id="CHEBI:28938"/>
        <dbReference type="ChEBI" id="CHEBI:29985"/>
        <dbReference type="ChEBI" id="CHEBI:58359"/>
        <dbReference type="EC" id="3.5.1.2"/>
    </reaction>
</comment>
<dbReference type="InterPro" id="IPR041541">
    <property type="entry name" value="Glutaminase_EF-hand"/>
</dbReference>